<name>A0A199VU12_ANACO</name>
<feature type="region of interest" description="Disordered" evidence="1">
    <location>
        <begin position="1"/>
        <end position="61"/>
    </location>
</feature>
<feature type="region of interest" description="Disordered" evidence="1">
    <location>
        <begin position="322"/>
        <end position="378"/>
    </location>
</feature>
<protein>
    <submittedName>
        <fullName evidence="2">Uncharacterized protein, chloroplastic</fullName>
    </submittedName>
</protein>
<sequence>MSNSSPTKTMNGKHRSSIHNVTTNESSSISSSQDLDDLIVERQSDQEKQEKSLQNPVDYRELEINGNKFARKDWAACIENEVGPSFEFDKTNDFSLSSVDSSRVCNMEKKENNSHPDEVDVSGETGKSDSVSTVINGSQDKHELNGPNVKTGKSLMSEESWIEKNFQEFNPIIQKMRVGFKENYVLAKDKAQEELSLSAVVNEMGSALESEELEWMNDESLREIVFQVRENELAGRDPFHMMDATDKRAFFEGLERKVEMVNERLLPLHEYYHSRIENLDYGADGISLDDPPEKIIPYWKGPSFDKDPEFLSKKLKQKETESSLSKVEGLAKSSIPSPNASVDNSLKKSVGESSKKTKTLIECSDGSTRPGKKGGKEHWEHTKKWSQGFLEVYNAETDPEVKSIMRNMGKDLDRWITEKEIQDATDLLTKIPKRKRRYIEKKMNKLKREVEKYGAQAVVSKYKEYSDEKEEDYLSWLDLPFVLCIELYTVEEDVPRVGFYSLEMAADLELDPKQYHVIAFEDPGDSKNFCYIVQAHMDMLGSGKAFVVARPPKYTLTWLTPETNRHERAMQDAFRDAKAGGFSVTVIRKGEITLNVDQTLEEVEEEITEIGSKIYHDKIMHERSVDARTLLKGVITADRSAKGFSRSNSSSLAAVGDATAVPSDIGEDLLSSSMFSGNATPNQNSSEDNQEKIDVEADERYMDDSKMIRICDKLIEVFMVDKPTTTDWRRLLAFSREWDNIRPHFFKRCQERADAEVDPEMRHKLLRLGRKLKEIDEDVQRHNELLAVVKGAPSEINSIVAKRCKDFTKEFFVHLHTVAESYYENPEKQNELANLGNVCLAAVQAYDNASESIEALNAAELKLQDIVNSPSLDAACRKIDDLAEKKELDSALMLMLTKAWSAAKESNMMKDEVKDVLYHLYKTAVGNLQRLMPKEIRILKYLLTIEDPEERLSALRDAFIPGDELQEKNVDYLYTTPEALHTWIRTVVDAYNFSREGSLIKEARDLMNPKIIKKLEELKTLIQNNFL</sequence>
<proteinExistence type="predicted"/>
<feature type="compositionally biased region" description="Basic and acidic residues" evidence="1">
    <location>
        <begin position="345"/>
        <end position="355"/>
    </location>
</feature>
<comment type="caution">
    <text evidence="2">The sequence shown here is derived from an EMBL/GenBank/DDBJ whole genome shotgun (WGS) entry which is preliminary data.</text>
</comment>
<feature type="compositionally biased region" description="Polar residues" evidence="1">
    <location>
        <begin position="1"/>
        <end position="10"/>
    </location>
</feature>
<evidence type="ECO:0000256" key="1">
    <source>
        <dbReference type="SAM" id="MobiDB-lite"/>
    </source>
</evidence>
<feature type="region of interest" description="Disordered" evidence="1">
    <location>
        <begin position="110"/>
        <end position="147"/>
    </location>
</feature>
<dbReference type="STRING" id="4615.A0A199VU12"/>
<reference evidence="2 3" key="1">
    <citation type="journal article" date="2016" name="DNA Res.">
        <title>The draft genome of MD-2 pineapple using hybrid error correction of long reads.</title>
        <authorList>
            <person name="Redwan R.M."/>
            <person name="Saidin A."/>
            <person name="Kumar S.V."/>
        </authorList>
    </citation>
    <scope>NUCLEOTIDE SEQUENCE [LARGE SCALE GENOMIC DNA]</scope>
    <source>
        <strain evidence="3">cv. MD2</strain>
        <tissue evidence="2">Leaf</tissue>
    </source>
</reference>
<organism evidence="2 3">
    <name type="scientific">Ananas comosus</name>
    <name type="common">Pineapple</name>
    <name type="synonym">Ananas ananas</name>
    <dbReference type="NCBI Taxonomy" id="4615"/>
    <lineage>
        <taxon>Eukaryota</taxon>
        <taxon>Viridiplantae</taxon>
        <taxon>Streptophyta</taxon>
        <taxon>Embryophyta</taxon>
        <taxon>Tracheophyta</taxon>
        <taxon>Spermatophyta</taxon>
        <taxon>Magnoliopsida</taxon>
        <taxon>Liliopsida</taxon>
        <taxon>Poales</taxon>
        <taxon>Bromeliaceae</taxon>
        <taxon>Bromelioideae</taxon>
        <taxon>Ananas</taxon>
    </lineage>
</organism>
<feature type="compositionally biased region" description="Polar residues" evidence="1">
    <location>
        <begin position="334"/>
        <end position="344"/>
    </location>
</feature>
<evidence type="ECO:0000313" key="3">
    <source>
        <dbReference type="Proteomes" id="UP000092600"/>
    </source>
</evidence>
<dbReference type="Proteomes" id="UP000092600">
    <property type="component" value="Unassembled WGS sequence"/>
</dbReference>
<feature type="compositionally biased region" description="Polar residues" evidence="1">
    <location>
        <begin position="671"/>
        <end position="687"/>
    </location>
</feature>
<gene>
    <name evidence="2" type="ORF">ACMD2_05326</name>
</gene>
<feature type="region of interest" description="Disordered" evidence="1">
    <location>
        <begin position="671"/>
        <end position="691"/>
    </location>
</feature>
<dbReference type="EMBL" id="LSRQ01000843">
    <property type="protein sequence ID" value="OAY80534.1"/>
    <property type="molecule type" value="Genomic_DNA"/>
</dbReference>
<accession>A0A199VU12</accession>
<dbReference type="PANTHER" id="PTHR34962:SF1">
    <property type="entry name" value="EMBRYO DEFECTIVE 1703-RELATED"/>
    <property type="match status" value="1"/>
</dbReference>
<evidence type="ECO:0000313" key="2">
    <source>
        <dbReference type="EMBL" id="OAY80534.1"/>
    </source>
</evidence>
<feature type="compositionally biased region" description="Basic and acidic residues" evidence="1">
    <location>
        <begin position="39"/>
        <end position="51"/>
    </location>
</feature>
<feature type="compositionally biased region" description="Polar residues" evidence="1">
    <location>
        <begin position="128"/>
        <end position="138"/>
    </location>
</feature>
<dbReference type="PANTHER" id="PTHR34962">
    <property type="entry name" value="EMBRYO DEFECTIVE 1703-RELATED"/>
    <property type="match status" value="1"/>
</dbReference>
<dbReference type="AlphaFoldDB" id="A0A199VU12"/>